<keyword evidence="2" id="KW-0106">Calcium</keyword>
<dbReference type="PANTHER" id="PTHR23048">
    <property type="entry name" value="MYOSIN LIGHT CHAIN 1, 3"/>
    <property type="match status" value="1"/>
</dbReference>
<dbReference type="PROSITE" id="PS00018">
    <property type="entry name" value="EF_HAND_1"/>
    <property type="match status" value="2"/>
</dbReference>
<dbReference type="FunFam" id="1.10.238.10:FF:000178">
    <property type="entry name" value="Calmodulin-2 A"/>
    <property type="match status" value="1"/>
</dbReference>
<dbReference type="PANTHER" id="PTHR23048:SF0">
    <property type="entry name" value="CALMODULIN LIKE 3"/>
    <property type="match status" value="1"/>
</dbReference>
<keyword evidence="1" id="KW-0677">Repeat</keyword>
<sequence length="175" mass="20206">MEALTREQIGEYREAFKCFDLNENGTLSTKELKYAMRMLGSNPTDSQVQELVNEKDFDGDGTINFEEFVNMIEERNSMEDEDNLVTIFSVFDPEHNGFVEGKNIKKSLLCLTDVPTEELDEIIEKARITDGRKLTMEEFSSLLVPLIYKSGRGLRYHEKSRRKSRNFEAISESNV</sequence>
<evidence type="ECO:0000256" key="2">
    <source>
        <dbReference type="ARBA" id="ARBA00022837"/>
    </source>
</evidence>
<organism evidence="4 5">
    <name type="scientific">Stylophora pistillata</name>
    <name type="common">Smooth cauliflower coral</name>
    <dbReference type="NCBI Taxonomy" id="50429"/>
    <lineage>
        <taxon>Eukaryota</taxon>
        <taxon>Metazoa</taxon>
        <taxon>Cnidaria</taxon>
        <taxon>Anthozoa</taxon>
        <taxon>Hexacorallia</taxon>
        <taxon>Scleractinia</taxon>
        <taxon>Astrocoeniina</taxon>
        <taxon>Pocilloporidae</taxon>
        <taxon>Stylophora</taxon>
    </lineage>
</organism>
<comment type="caution">
    <text evidence="4">The sequence shown here is derived from an EMBL/GenBank/DDBJ whole genome shotgun (WGS) entry which is preliminary data.</text>
</comment>
<keyword evidence="5" id="KW-1185">Reference proteome</keyword>
<dbReference type="SMART" id="SM00054">
    <property type="entry name" value="EFh"/>
    <property type="match status" value="2"/>
</dbReference>
<dbReference type="PROSITE" id="PS00303">
    <property type="entry name" value="S100_CABP"/>
    <property type="match status" value="1"/>
</dbReference>
<dbReference type="GO" id="GO:0005509">
    <property type="term" value="F:calcium ion binding"/>
    <property type="evidence" value="ECO:0007669"/>
    <property type="project" value="InterPro"/>
</dbReference>
<evidence type="ECO:0000256" key="1">
    <source>
        <dbReference type="ARBA" id="ARBA00022737"/>
    </source>
</evidence>
<dbReference type="CDD" id="cd00051">
    <property type="entry name" value="EFh"/>
    <property type="match status" value="1"/>
</dbReference>
<evidence type="ECO:0000259" key="3">
    <source>
        <dbReference type="PROSITE" id="PS50222"/>
    </source>
</evidence>
<dbReference type="InterPro" id="IPR011992">
    <property type="entry name" value="EF-hand-dom_pair"/>
</dbReference>
<evidence type="ECO:0000313" key="4">
    <source>
        <dbReference type="EMBL" id="PFX24507.1"/>
    </source>
</evidence>
<dbReference type="OrthoDB" id="5963774at2759"/>
<dbReference type="InterPro" id="IPR050230">
    <property type="entry name" value="CALM/Myosin/TropC-like"/>
</dbReference>
<dbReference type="SUPFAM" id="SSF47473">
    <property type="entry name" value="EF-hand"/>
    <property type="match status" value="1"/>
</dbReference>
<feature type="domain" description="EF-hand" evidence="3">
    <location>
        <begin position="7"/>
        <end position="42"/>
    </location>
</feature>
<protein>
    <submittedName>
        <fullName evidence="4">Calmodulin</fullName>
    </submittedName>
</protein>
<gene>
    <name evidence="4" type="primary">3</name>
    <name evidence="4" type="ORF">AWC38_SpisGene10887</name>
</gene>
<proteinExistence type="predicted"/>
<reference evidence="5" key="1">
    <citation type="journal article" date="2017" name="bioRxiv">
        <title>Comparative analysis of the genomes of Stylophora pistillata and Acropora digitifera provides evidence for extensive differences between species of corals.</title>
        <authorList>
            <person name="Voolstra C.R."/>
            <person name="Li Y."/>
            <person name="Liew Y.J."/>
            <person name="Baumgarten S."/>
            <person name="Zoccola D."/>
            <person name="Flot J.-F."/>
            <person name="Tambutte S."/>
            <person name="Allemand D."/>
            <person name="Aranda M."/>
        </authorList>
    </citation>
    <scope>NUCLEOTIDE SEQUENCE [LARGE SCALE GENOMIC DNA]</scope>
</reference>
<feature type="domain" description="EF-hand" evidence="3">
    <location>
        <begin position="43"/>
        <end position="78"/>
    </location>
</feature>
<dbReference type="EMBL" id="LSMT01000174">
    <property type="protein sequence ID" value="PFX24507.1"/>
    <property type="molecule type" value="Genomic_DNA"/>
</dbReference>
<evidence type="ECO:0000313" key="5">
    <source>
        <dbReference type="Proteomes" id="UP000225706"/>
    </source>
</evidence>
<dbReference type="PROSITE" id="PS50222">
    <property type="entry name" value="EF_HAND_2"/>
    <property type="match status" value="2"/>
</dbReference>
<dbReference type="InterPro" id="IPR002048">
    <property type="entry name" value="EF_hand_dom"/>
</dbReference>
<dbReference type="Pfam" id="PF13499">
    <property type="entry name" value="EF-hand_7"/>
    <property type="match status" value="1"/>
</dbReference>
<dbReference type="Gene3D" id="1.10.238.10">
    <property type="entry name" value="EF-hand"/>
    <property type="match status" value="2"/>
</dbReference>
<dbReference type="InterPro" id="IPR001751">
    <property type="entry name" value="S100/CaBP7/8-like_CS"/>
</dbReference>
<dbReference type="GO" id="GO:0016460">
    <property type="term" value="C:myosin II complex"/>
    <property type="evidence" value="ECO:0007669"/>
    <property type="project" value="TreeGrafter"/>
</dbReference>
<dbReference type="STRING" id="50429.A0A2B4S7D2"/>
<dbReference type="Proteomes" id="UP000225706">
    <property type="component" value="Unassembled WGS sequence"/>
</dbReference>
<dbReference type="InterPro" id="IPR018247">
    <property type="entry name" value="EF_Hand_1_Ca_BS"/>
</dbReference>
<dbReference type="AlphaFoldDB" id="A0A2B4S7D2"/>
<name>A0A2B4S7D2_STYPI</name>
<accession>A0A2B4S7D2</accession>